<accession>A0A0J0YP42</accession>
<keyword evidence="2" id="KW-1185">Reference proteome</keyword>
<sequence>MTVCSNNNVKQLIESMAAKRKSKQLAMKRLKLKPQNSNNAWPMAQHIAIYSKERWQFATRIRDG</sequence>
<evidence type="ECO:0000313" key="2">
    <source>
        <dbReference type="Proteomes" id="UP000036027"/>
    </source>
</evidence>
<evidence type="ECO:0000313" key="1">
    <source>
        <dbReference type="EMBL" id="KLT71901.1"/>
    </source>
</evidence>
<dbReference type="AlphaFoldDB" id="A0A0J0YP42"/>
<name>A0A0J0YP42_9NEIS</name>
<gene>
    <name evidence="1" type="ORF">PL75_11155</name>
</gene>
<dbReference type="Proteomes" id="UP000036027">
    <property type="component" value="Unassembled WGS sequence"/>
</dbReference>
<dbReference type="EMBL" id="JTDO01000115">
    <property type="protein sequence ID" value="KLT71901.1"/>
    <property type="molecule type" value="Genomic_DNA"/>
</dbReference>
<reference evidence="1 2" key="1">
    <citation type="submission" date="2014-11" db="EMBL/GenBank/DDBJ databases">
        <title>Genome of a novel goose pathogen.</title>
        <authorList>
            <person name="Hansen C.M."/>
            <person name="Hueffer K."/>
            <person name="Choi S.C."/>
        </authorList>
    </citation>
    <scope>NUCLEOTIDE SEQUENCE [LARGE SCALE GENOMIC DNA]</scope>
    <source>
        <strain evidence="1 2">KH1503</strain>
    </source>
</reference>
<proteinExistence type="predicted"/>
<protein>
    <submittedName>
        <fullName evidence="1">Uncharacterized protein</fullName>
    </submittedName>
</protein>
<comment type="caution">
    <text evidence="1">The sequence shown here is derived from an EMBL/GenBank/DDBJ whole genome shotgun (WGS) entry which is preliminary data.</text>
</comment>
<organism evidence="1 2">
    <name type="scientific">Neisseria arctica</name>
    <dbReference type="NCBI Taxonomy" id="1470200"/>
    <lineage>
        <taxon>Bacteria</taxon>
        <taxon>Pseudomonadati</taxon>
        <taxon>Pseudomonadota</taxon>
        <taxon>Betaproteobacteria</taxon>
        <taxon>Neisseriales</taxon>
        <taxon>Neisseriaceae</taxon>
        <taxon>Neisseria</taxon>
    </lineage>
</organism>